<name>A0ABT7HDA6_9GAMM</name>
<reference evidence="1 2" key="1">
    <citation type="submission" date="2023-05" db="EMBL/GenBank/DDBJ databases">
        <title>Marinobacter albus sp. nov., a marine bacterium isolated from sand in a coastal intertidal zone of huludao.</title>
        <authorList>
            <person name="Deng T."/>
        </authorList>
    </citation>
    <scope>NUCLEOTIDE SEQUENCE [LARGE SCALE GENOMIC DNA]</scope>
    <source>
        <strain evidence="1 2">M216</strain>
    </source>
</reference>
<accession>A0ABT7HDA6</accession>
<dbReference type="Proteomes" id="UP001223547">
    <property type="component" value="Unassembled WGS sequence"/>
</dbReference>
<dbReference type="EMBL" id="JASSQD010000001">
    <property type="protein sequence ID" value="MDK9557840.1"/>
    <property type="molecule type" value="Genomic_DNA"/>
</dbReference>
<evidence type="ECO:0000313" key="2">
    <source>
        <dbReference type="Proteomes" id="UP001223547"/>
    </source>
</evidence>
<dbReference type="PROSITE" id="PS51257">
    <property type="entry name" value="PROKAR_LIPOPROTEIN"/>
    <property type="match status" value="1"/>
</dbReference>
<organism evidence="1 2">
    <name type="scientific">Marinobacter albus</name>
    <dbReference type="NCBI Taxonomy" id="3030833"/>
    <lineage>
        <taxon>Bacteria</taxon>
        <taxon>Pseudomonadati</taxon>
        <taxon>Pseudomonadota</taxon>
        <taxon>Gammaproteobacteria</taxon>
        <taxon>Pseudomonadales</taxon>
        <taxon>Marinobacteraceae</taxon>
        <taxon>Marinobacter</taxon>
    </lineage>
</organism>
<evidence type="ECO:0000313" key="1">
    <source>
        <dbReference type="EMBL" id="MDK9557840.1"/>
    </source>
</evidence>
<sequence length="187" mass="19910">MNRVFIFLAIAIFTGCASTTVPRNDSGFVEVANLKAFEGCYKNCSNTSDGSALACLSDIVWPKVFGIENKPEAVFIKQEDNNRLIVSAISNGMILKKSAFEAGRDFEFENGRIELDREYIASGAREPGNVFIGVGTGKTVLGLDAHGQGRVSQSVSFAGTGFLIIPIAGAATDVSKIERSEGLCNSS</sequence>
<gene>
    <name evidence="1" type="ORF">QQF73_09420</name>
</gene>
<keyword evidence="2" id="KW-1185">Reference proteome</keyword>
<protein>
    <recommendedName>
        <fullName evidence="3">Lipoprotein</fullName>
    </recommendedName>
</protein>
<dbReference type="RefSeq" id="WP_285368011.1">
    <property type="nucleotide sequence ID" value="NZ_JASSQD010000001.1"/>
</dbReference>
<comment type="caution">
    <text evidence="1">The sequence shown here is derived from an EMBL/GenBank/DDBJ whole genome shotgun (WGS) entry which is preliminary data.</text>
</comment>
<proteinExistence type="predicted"/>
<evidence type="ECO:0008006" key="3">
    <source>
        <dbReference type="Google" id="ProtNLM"/>
    </source>
</evidence>